<dbReference type="PANTHER" id="PTHR11783">
    <property type="entry name" value="SULFOTRANSFERASE SULT"/>
    <property type="match status" value="1"/>
</dbReference>
<keyword evidence="2 4" id="KW-0808">Transferase</keyword>
<feature type="domain" description="Sulfotransferase" evidence="3">
    <location>
        <begin position="31"/>
        <end position="283"/>
    </location>
</feature>
<dbReference type="GO" id="GO:0008146">
    <property type="term" value="F:sulfotransferase activity"/>
    <property type="evidence" value="ECO:0007669"/>
    <property type="project" value="InterPro"/>
</dbReference>
<protein>
    <submittedName>
        <fullName evidence="4">Glycolipid sulfotransferase</fullName>
        <ecNumber evidence="4">2.8.2.-</ecNumber>
    </submittedName>
</protein>
<proteinExistence type="inferred from homology"/>
<evidence type="ECO:0000313" key="4">
    <source>
        <dbReference type="EMBL" id="SMX25627.1"/>
    </source>
</evidence>
<name>A0A238J4U2_9RHOB</name>
<evidence type="ECO:0000313" key="5">
    <source>
        <dbReference type="Proteomes" id="UP000201838"/>
    </source>
</evidence>
<dbReference type="EC" id="2.8.2.-" evidence="4"/>
<dbReference type="Proteomes" id="UP000201838">
    <property type="component" value="Unassembled WGS sequence"/>
</dbReference>
<comment type="similarity">
    <text evidence="1">Belongs to the sulfotransferase 1 family.</text>
</comment>
<dbReference type="EMBL" id="FXXQ01000021">
    <property type="protein sequence ID" value="SMX25627.1"/>
    <property type="molecule type" value="Genomic_DNA"/>
</dbReference>
<dbReference type="InterPro" id="IPR000863">
    <property type="entry name" value="Sulfotransferase_dom"/>
</dbReference>
<reference evidence="4 5" key="1">
    <citation type="submission" date="2017-05" db="EMBL/GenBank/DDBJ databases">
        <authorList>
            <person name="Song R."/>
            <person name="Chenine A.L."/>
            <person name="Ruprecht R.M."/>
        </authorList>
    </citation>
    <scope>NUCLEOTIDE SEQUENCE [LARGE SCALE GENOMIC DNA]</scope>
    <source>
        <strain evidence="4 5">CECT 8489</strain>
    </source>
</reference>
<organism evidence="4 5">
    <name type="scientific">Boseongicola aestuarii</name>
    <dbReference type="NCBI Taxonomy" id="1470561"/>
    <lineage>
        <taxon>Bacteria</taxon>
        <taxon>Pseudomonadati</taxon>
        <taxon>Pseudomonadota</taxon>
        <taxon>Alphaproteobacteria</taxon>
        <taxon>Rhodobacterales</taxon>
        <taxon>Paracoccaceae</taxon>
        <taxon>Boseongicola</taxon>
    </lineage>
</organism>
<dbReference type="Pfam" id="PF00685">
    <property type="entry name" value="Sulfotransfer_1"/>
    <property type="match status" value="1"/>
</dbReference>
<dbReference type="InterPro" id="IPR027417">
    <property type="entry name" value="P-loop_NTPase"/>
</dbReference>
<gene>
    <name evidence="4" type="ORF">BOA8489_03771</name>
</gene>
<evidence type="ECO:0000256" key="2">
    <source>
        <dbReference type="ARBA" id="ARBA00022679"/>
    </source>
</evidence>
<dbReference type="RefSeq" id="WP_176440367.1">
    <property type="nucleotide sequence ID" value="NZ_FXXQ01000021.1"/>
</dbReference>
<evidence type="ECO:0000259" key="3">
    <source>
        <dbReference type="Pfam" id="PF00685"/>
    </source>
</evidence>
<dbReference type="Gene3D" id="3.40.50.300">
    <property type="entry name" value="P-loop containing nucleotide triphosphate hydrolases"/>
    <property type="match status" value="1"/>
</dbReference>
<sequence>MTETAEAPTRVYQDIMTDSRRWASFRPRSGDVIVSTPSKSGTTWMQGLLALLFTGDPEVNVQPSQNAPWFDNNGNTIDEVNSRLDVQTGRRQVKTHTPLDGVPHWADVPYITVYRHPIDVHFSVRRHVANYKPEIVEEMGLDMKLFPDDPRESFHIFLEADYLDHSSLSAIVTHYKATLERESWENLLRVHYADMQRDLAAATRRVATHIDVDHSPEKMEALVGAATFDNMKRNVDRFGLVAGYDFWRKDADFFHSGTSRKWEGVLTDADLATYDSAISKVLDQDARAWLEWGDHSRRLG</sequence>
<dbReference type="AlphaFoldDB" id="A0A238J4U2"/>
<dbReference type="SUPFAM" id="SSF52540">
    <property type="entry name" value="P-loop containing nucleoside triphosphate hydrolases"/>
    <property type="match status" value="1"/>
</dbReference>
<accession>A0A238J4U2</accession>
<keyword evidence="5" id="KW-1185">Reference proteome</keyword>
<evidence type="ECO:0000256" key="1">
    <source>
        <dbReference type="ARBA" id="ARBA00005771"/>
    </source>
</evidence>